<dbReference type="SUPFAM" id="SSF158634">
    <property type="entry name" value="RPA2825-like"/>
    <property type="match status" value="1"/>
</dbReference>
<feature type="domain" description="DUF3597" evidence="2">
    <location>
        <begin position="4"/>
        <end position="144"/>
    </location>
</feature>
<evidence type="ECO:0000259" key="2">
    <source>
        <dbReference type="Pfam" id="PF12200"/>
    </source>
</evidence>
<gene>
    <name evidence="3" type="ORF">IQ22_04049</name>
</gene>
<name>A0A562PXV0_9PSED</name>
<feature type="compositionally biased region" description="Basic and acidic residues" evidence="1">
    <location>
        <begin position="16"/>
        <end position="32"/>
    </location>
</feature>
<feature type="region of interest" description="Disordered" evidence="1">
    <location>
        <begin position="15"/>
        <end position="64"/>
    </location>
</feature>
<sequence length="149" mass="16189">MGLFNSIMEKLGVSNEAEKPARHGTIDVEKSATEPMIGSEAPTAAHNATTGPGFAPGPADVRNPVDLPTRLDSMAANRTGEFNWRTSIVDLLKLLDLDSSLQSRKELATELGCPPEKMNDSEQMNIWLHKAVMQKLAEHDGTVPPELKD</sequence>
<dbReference type="AlphaFoldDB" id="A0A562PXV0"/>
<evidence type="ECO:0000313" key="3">
    <source>
        <dbReference type="EMBL" id="TWI49247.1"/>
    </source>
</evidence>
<dbReference type="OrthoDB" id="5524840at2"/>
<comment type="caution">
    <text evidence="3">The sequence shown here is derived from an EMBL/GenBank/DDBJ whole genome shotgun (WGS) entry which is preliminary data.</text>
</comment>
<reference evidence="3 4" key="1">
    <citation type="journal article" date="2015" name="Stand. Genomic Sci.">
        <title>Genomic Encyclopedia of Bacterial and Archaeal Type Strains, Phase III: the genomes of soil and plant-associated and newly described type strains.</title>
        <authorList>
            <person name="Whitman W.B."/>
            <person name="Woyke T."/>
            <person name="Klenk H.P."/>
            <person name="Zhou Y."/>
            <person name="Lilburn T.G."/>
            <person name="Beck B.J."/>
            <person name="De Vos P."/>
            <person name="Vandamme P."/>
            <person name="Eisen J.A."/>
            <person name="Garrity G."/>
            <person name="Hugenholtz P."/>
            <person name="Kyrpides N.C."/>
        </authorList>
    </citation>
    <scope>NUCLEOTIDE SEQUENCE [LARGE SCALE GENOMIC DNA]</scope>
    <source>
        <strain evidence="3 4">CGMCC 1.6858</strain>
    </source>
</reference>
<evidence type="ECO:0000313" key="4">
    <source>
        <dbReference type="Proteomes" id="UP000316905"/>
    </source>
</evidence>
<dbReference type="InterPro" id="IPR022016">
    <property type="entry name" value="DUF3597"/>
</dbReference>
<dbReference type="Pfam" id="PF12200">
    <property type="entry name" value="DUF3597"/>
    <property type="match status" value="1"/>
</dbReference>
<accession>A0A562PXV0</accession>
<keyword evidence="4" id="KW-1185">Reference proteome</keyword>
<dbReference type="RefSeq" id="WP_145145190.1">
    <property type="nucleotide sequence ID" value="NZ_VLKY01000018.1"/>
</dbReference>
<dbReference type="Proteomes" id="UP000316905">
    <property type="component" value="Unassembled WGS sequence"/>
</dbReference>
<proteinExistence type="predicted"/>
<protein>
    <submittedName>
        <fullName evidence="3">Uncharacterized protein DUF3597</fullName>
    </submittedName>
</protein>
<organism evidence="3 4">
    <name type="scientific">Pseudomonas duriflava</name>
    <dbReference type="NCBI Taxonomy" id="459528"/>
    <lineage>
        <taxon>Bacteria</taxon>
        <taxon>Pseudomonadati</taxon>
        <taxon>Pseudomonadota</taxon>
        <taxon>Gammaproteobacteria</taxon>
        <taxon>Pseudomonadales</taxon>
        <taxon>Pseudomonadaceae</taxon>
        <taxon>Pseudomonas</taxon>
    </lineage>
</organism>
<dbReference type="EMBL" id="VLKY01000018">
    <property type="protein sequence ID" value="TWI49247.1"/>
    <property type="molecule type" value="Genomic_DNA"/>
</dbReference>
<evidence type="ECO:0000256" key="1">
    <source>
        <dbReference type="SAM" id="MobiDB-lite"/>
    </source>
</evidence>